<dbReference type="InterPro" id="IPR025862">
    <property type="entry name" value="SelA_trans_N_dom"/>
</dbReference>
<evidence type="ECO:0000256" key="4">
    <source>
        <dbReference type="ARBA" id="ARBA00022898"/>
    </source>
</evidence>
<comment type="similarity">
    <text evidence="7 8">Belongs to the SelA family.</text>
</comment>
<keyword evidence="2 8" id="KW-0963">Cytoplasm</keyword>
<sequence length="451" mass="46181">MDAANPRALPAMHRLLAAPEAMLLAARHPRPALAAALRAELDALRRTGRPFAAMPFFMAVGATLEAAARPGLRRVINATGVVLHTNLGRAPLPAAALDAIAEEAGGYCNLELDLAEGARGDRHAACSALLAELTGAEAALVVNNGAAAMLLALSALAAGGEAVVSRGELVEIGGGFRIPDVIRQGGARLVEVGTTNRTRLADYEAAIGPETRLLLRVHQSNYRITGFTAAPEPSALAALAQARGLLAIEDLGSGALVDLARLGLPHEPTLAEGIAAGFDLVVASGDKLLGGPQAGLVAGRQAVVERLARHPLMRALRPDKLTLAALEAVLRLYRDPERVVETVPVLAMLAAPREAVAARAARLAALLPAGAADSLEGESLVGGGSLPGVALPTCLLALHGPAEALARRLRAGRPAVVARIGGGRVLLDLHTVAEAEIEDLAAALRAALTEA</sequence>
<evidence type="ECO:0000256" key="1">
    <source>
        <dbReference type="ARBA" id="ARBA00001933"/>
    </source>
</evidence>
<dbReference type="HAMAP" id="MF_00423">
    <property type="entry name" value="SelA"/>
    <property type="match status" value="1"/>
</dbReference>
<comment type="subcellular location">
    <subcellularLocation>
        <location evidence="8">Cytoplasm</location>
    </subcellularLocation>
</comment>
<proteinExistence type="inferred from homology"/>
<dbReference type="InterPro" id="IPR018319">
    <property type="entry name" value="SelA-like"/>
</dbReference>
<dbReference type="EMBL" id="JAJAQI010000027">
    <property type="protein sequence ID" value="MCB4823471.1"/>
    <property type="molecule type" value="Genomic_DNA"/>
</dbReference>
<comment type="pathway">
    <text evidence="8">Aminoacyl-tRNA biosynthesis; selenocysteinyl-tRNA(Sec) biosynthesis; selenocysteinyl-tRNA(Sec) from L-seryl-tRNA(Sec) (bacterial route): step 1/1.</text>
</comment>
<dbReference type="SUPFAM" id="SSF53383">
    <property type="entry name" value="PLP-dependent transferases"/>
    <property type="match status" value="1"/>
</dbReference>
<evidence type="ECO:0000313" key="12">
    <source>
        <dbReference type="Proteomes" id="UP001139311"/>
    </source>
</evidence>
<dbReference type="Proteomes" id="UP001139311">
    <property type="component" value="Unassembled WGS sequence"/>
</dbReference>
<dbReference type="Pfam" id="PF12390">
    <property type="entry name" value="Se-cys_synth_N"/>
    <property type="match status" value="1"/>
</dbReference>
<keyword evidence="4 8" id="KW-0663">Pyridoxal phosphate</keyword>
<organism evidence="11 12">
    <name type="scientific">Roseicella aerolata</name>
    <dbReference type="NCBI Taxonomy" id="2883479"/>
    <lineage>
        <taxon>Bacteria</taxon>
        <taxon>Pseudomonadati</taxon>
        <taxon>Pseudomonadota</taxon>
        <taxon>Alphaproteobacteria</taxon>
        <taxon>Acetobacterales</taxon>
        <taxon>Roseomonadaceae</taxon>
        <taxon>Roseicella</taxon>
    </lineage>
</organism>
<keyword evidence="3 8" id="KW-0808">Transferase</keyword>
<gene>
    <name evidence="8 11" type="primary">selA</name>
    <name evidence="11" type="ORF">LHA35_17210</name>
</gene>
<comment type="cofactor">
    <cofactor evidence="1 8 9">
        <name>pyridoxal 5'-phosphate</name>
        <dbReference type="ChEBI" id="CHEBI:597326"/>
    </cofactor>
</comment>
<dbReference type="PANTHER" id="PTHR32328:SF0">
    <property type="entry name" value="L-SERYL-TRNA(SEC) SELENIUM TRANSFERASE"/>
    <property type="match status" value="1"/>
</dbReference>
<dbReference type="Gene3D" id="3.40.640.10">
    <property type="entry name" value="Type I PLP-dependent aspartate aminotransferase-like (Major domain)"/>
    <property type="match status" value="1"/>
</dbReference>
<evidence type="ECO:0000256" key="5">
    <source>
        <dbReference type="ARBA" id="ARBA00022917"/>
    </source>
</evidence>
<dbReference type="InterPro" id="IPR015424">
    <property type="entry name" value="PyrdxlP-dep_Trfase"/>
</dbReference>
<dbReference type="NCBIfam" id="TIGR00474">
    <property type="entry name" value="selA"/>
    <property type="match status" value="1"/>
</dbReference>
<dbReference type="Pfam" id="PF03841">
    <property type="entry name" value="SelA"/>
    <property type="match status" value="1"/>
</dbReference>
<accession>A0A9X1IFY9</accession>
<keyword evidence="5 8" id="KW-0648">Protein biosynthesis</keyword>
<comment type="function">
    <text evidence="8">Converts seryl-tRNA(Sec) to selenocysteinyl-tRNA(Sec) required for selenoprotein biosynthesis.</text>
</comment>
<dbReference type="InterPro" id="IPR015421">
    <property type="entry name" value="PyrdxlP-dep_Trfase_major"/>
</dbReference>
<protein>
    <recommendedName>
        <fullName evidence="8">L-seryl-tRNA(Sec) selenium transferase</fullName>
        <ecNumber evidence="8">2.9.1.1</ecNumber>
    </recommendedName>
    <alternativeName>
        <fullName evidence="8">Selenocysteine synthase</fullName>
        <shortName evidence="8">Sec synthase</shortName>
    </alternativeName>
    <alternativeName>
        <fullName evidence="8">Selenocysteinyl-tRNA(Sec) synthase</fullName>
    </alternativeName>
</protein>
<dbReference type="RefSeq" id="WP_226610243.1">
    <property type="nucleotide sequence ID" value="NZ_JAJAQI010000027.1"/>
</dbReference>
<feature type="domain" description="L-seryl-tRNA selenium transferase N-terminal" evidence="10">
    <location>
        <begin position="7"/>
        <end position="45"/>
    </location>
</feature>
<dbReference type="EC" id="2.9.1.1" evidence="8"/>
<evidence type="ECO:0000256" key="6">
    <source>
        <dbReference type="ARBA" id="ARBA00023266"/>
    </source>
</evidence>
<dbReference type="GO" id="GO:0005737">
    <property type="term" value="C:cytoplasm"/>
    <property type="evidence" value="ECO:0007669"/>
    <property type="project" value="UniProtKB-SubCell"/>
</dbReference>
<evidence type="ECO:0000256" key="7">
    <source>
        <dbReference type="ARBA" id="ARBA00044507"/>
    </source>
</evidence>
<dbReference type="Gene3D" id="3.90.1150.180">
    <property type="match status" value="1"/>
</dbReference>
<name>A0A9X1IFY9_9PROT</name>
<dbReference type="GO" id="GO:0001514">
    <property type="term" value="P:selenocysteine incorporation"/>
    <property type="evidence" value="ECO:0007669"/>
    <property type="project" value="UniProtKB-UniRule"/>
</dbReference>
<comment type="catalytic activity">
    <reaction evidence="8">
        <text>L-seryl-tRNA(Sec) + selenophosphate + H(+) = L-selenocysteinyl-tRNA(Sec) + phosphate</text>
        <dbReference type="Rhea" id="RHEA:22728"/>
        <dbReference type="Rhea" id="RHEA-COMP:9742"/>
        <dbReference type="Rhea" id="RHEA-COMP:9743"/>
        <dbReference type="ChEBI" id="CHEBI:15378"/>
        <dbReference type="ChEBI" id="CHEBI:16144"/>
        <dbReference type="ChEBI" id="CHEBI:43474"/>
        <dbReference type="ChEBI" id="CHEBI:78533"/>
        <dbReference type="ChEBI" id="CHEBI:78573"/>
        <dbReference type="EC" id="2.9.1.1"/>
    </reaction>
</comment>
<evidence type="ECO:0000256" key="3">
    <source>
        <dbReference type="ARBA" id="ARBA00022679"/>
    </source>
</evidence>
<dbReference type="InterPro" id="IPR004534">
    <property type="entry name" value="SelA_trans"/>
</dbReference>
<dbReference type="AlphaFoldDB" id="A0A9X1IFY9"/>
<evidence type="ECO:0000256" key="9">
    <source>
        <dbReference type="PIRSR" id="PIRSR618319-50"/>
    </source>
</evidence>
<evidence type="ECO:0000256" key="8">
    <source>
        <dbReference type="HAMAP-Rule" id="MF_00423"/>
    </source>
</evidence>
<comment type="caution">
    <text evidence="11">The sequence shown here is derived from an EMBL/GenBank/DDBJ whole genome shotgun (WGS) entry which is preliminary data.</text>
</comment>
<evidence type="ECO:0000256" key="2">
    <source>
        <dbReference type="ARBA" id="ARBA00022490"/>
    </source>
</evidence>
<dbReference type="PANTHER" id="PTHR32328">
    <property type="entry name" value="L-SERYL-TRNA(SEC) SELENIUM TRANSFERASE"/>
    <property type="match status" value="1"/>
</dbReference>
<evidence type="ECO:0000313" key="11">
    <source>
        <dbReference type="EMBL" id="MCB4823471.1"/>
    </source>
</evidence>
<reference evidence="11" key="1">
    <citation type="submission" date="2021-10" db="EMBL/GenBank/DDBJ databases">
        <title>Roseicella aerolatum sp. nov., isolated from aerosols of e-waste dismantling site.</title>
        <authorList>
            <person name="Qin T."/>
        </authorList>
    </citation>
    <scope>NUCLEOTIDE SEQUENCE</scope>
    <source>
        <strain evidence="11">GB24</strain>
    </source>
</reference>
<dbReference type="GO" id="GO:0004125">
    <property type="term" value="F:L-seryl-tRNA(Sec) selenium transferase activity"/>
    <property type="evidence" value="ECO:0007669"/>
    <property type="project" value="UniProtKB-UniRule"/>
</dbReference>
<keyword evidence="6 8" id="KW-0711">Selenium</keyword>
<feature type="modified residue" description="N6-(pyridoxal phosphate)lysine" evidence="8 9">
    <location>
        <position position="287"/>
    </location>
</feature>
<evidence type="ECO:0000259" key="10">
    <source>
        <dbReference type="Pfam" id="PF12390"/>
    </source>
</evidence>
<keyword evidence="12" id="KW-1185">Reference proteome</keyword>
<dbReference type="GO" id="GO:0001717">
    <property type="term" value="P:conversion of seryl-tRNAsec to selenocys-tRNAsec"/>
    <property type="evidence" value="ECO:0007669"/>
    <property type="project" value="UniProtKB-UniRule"/>
</dbReference>